<name>A0A0A8Z8H4_ARUDO</name>
<organism evidence="1">
    <name type="scientific">Arundo donax</name>
    <name type="common">Giant reed</name>
    <name type="synonym">Donax arundinaceus</name>
    <dbReference type="NCBI Taxonomy" id="35708"/>
    <lineage>
        <taxon>Eukaryota</taxon>
        <taxon>Viridiplantae</taxon>
        <taxon>Streptophyta</taxon>
        <taxon>Embryophyta</taxon>
        <taxon>Tracheophyta</taxon>
        <taxon>Spermatophyta</taxon>
        <taxon>Magnoliopsida</taxon>
        <taxon>Liliopsida</taxon>
        <taxon>Poales</taxon>
        <taxon>Poaceae</taxon>
        <taxon>PACMAD clade</taxon>
        <taxon>Arundinoideae</taxon>
        <taxon>Arundineae</taxon>
        <taxon>Arundo</taxon>
    </lineage>
</organism>
<reference evidence="1" key="2">
    <citation type="journal article" date="2015" name="Data Brief">
        <title>Shoot transcriptome of the giant reed, Arundo donax.</title>
        <authorList>
            <person name="Barrero R.A."/>
            <person name="Guerrero F.D."/>
            <person name="Moolhuijzen P."/>
            <person name="Goolsby J.A."/>
            <person name="Tidwell J."/>
            <person name="Bellgard S.E."/>
            <person name="Bellgard M.I."/>
        </authorList>
    </citation>
    <scope>NUCLEOTIDE SEQUENCE</scope>
    <source>
        <tissue evidence="1">Shoot tissue taken approximately 20 cm above the soil surface</tissue>
    </source>
</reference>
<dbReference type="AlphaFoldDB" id="A0A0A8Z8H4"/>
<sequence length="18" mass="1875">MGRPSDPIGHDMYITGGA</sequence>
<accession>A0A0A8Z8H4</accession>
<dbReference type="EMBL" id="GBRH01266753">
    <property type="protein sequence ID" value="JAD31142.1"/>
    <property type="molecule type" value="Transcribed_RNA"/>
</dbReference>
<evidence type="ECO:0000313" key="1">
    <source>
        <dbReference type="EMBL" id="JAD31142.1"/>
    </source>
</evidence>
<protein>
    <submittedName>
        <fullName evidence="1">Uncharacterized protein</fullName>
    </submittedName>
</protein>
<proteinExistence type="predicted"/>
<reference evidence="1" key="1">
    <citation type="submission" date="2014-09" db="EMBL/GenBank/DDBJ databases">
        <authorList>
            <person name="Magalhaes I.L.F."/>
            <person name="Oliveira U."/>
            <person name="Santos F.R."/>
            <person name="Vidigal T.H.D.A."/>
            <person name="Brescovit A.D."/>
            <person name="Santos A.J."/>
        </authorList>
    </citation>
    <scope>NUCLEOTIDE SEQUENCE</scope>
    <source>
        <tissue evidence="1">Shoot tissue taken approximately 20 cm above the soil surface</tissue>
    </source>
</reference>